<keyword evidence="1" id="KW-0548">Nucleotidyltransferase</keyword>
<reference evidence="13" key="2">
    <citation type="submission" date="2015-01" db="EMBL/GenBank/DDBJ databases">
        <title>Evolutionary Origins and Diversification of the Mycorrhizal Mutualists.</title>
        <authorList>
            <consortium name="DOE Joint Genome Institute"/>
            <consortium name="Mycorrhizal Genomics Consortium"/>
            <person name="Kohler A."/>
            <person name="Kuo A."/>
            <person name="Nagy L.G."/>
            <person name="Floudas D."/>
            <person name="Copeland A."/>
            <person name="Barry K.W."/>
            <person name="Cichocki N."/>
            <person name="Veneault-Fourrey C."/>
            <person name="LaButti K."/>
            <person name="Lindquist E.A."/>
            <person name="Lipzen A."/>
            <person name="Lundell T."/>
            <person name="Morin E."/>
            <person name="Murat C."/>
            <person name="Riley R."/>
            <person name="Ohm R."/>
            <person name="Sun H."/>
            <person name="Tunlid A."/>
            <person name="Henrissat B."/>
            <person name="Grigoriev I.V."/>
            <person name="Hibbett D.S."/>
            <person name="Martin F."/>
        </authorList>
    </citation>
    <scope>NUCLEOTIDE SEQUENCE [LARGE SCALE GENOMIC DNA]</scope>
    <source>
        <strain evidence="13">Foug A</strain>
    </source>
</reference>
<dbReference type="PANTHER" id="PTHR42648">
    <property type="entry name" value="TRANSPOSASE, PUTATIVE-RELATED"/>
    <property type="match status" value="1"/>
</dbReference>
<keyword evidence="8" id="KW-0695">RNA-directed DNA polymerase</keyword>
<dbReference type="EMBL" id="KN822078">
    <property type="protein sequence ID" value="KIM59038.1"/>
    <property type="molecule type" value="Genomic_DNA"/>
</dbReference>
<dbReference type="GO" id="GO:0046872">
    <property type="term" value="F:metal ion binding"/>
    <property type="evidence" value="ECO:0007669"/>
    <property type="project" value="UniProtKB-KW"/>
</dbReference>
<keyword evidence="9" id="KW-0239">DNA-directed DNA polymerase</keyword>
<protein>
    <recommendedName>
        <fullName evidence="11">Retroviral polymerase SH3-like domain-containing protein</fullName>
    </recommendedName>
</protein>
<accession>A0A0C2ZAZ8</accession>
<dbReference type="GO" id="GO:0004519">
    <property type="term" value="F:endonuclease activity"/>
    <property type="evidence" value="ECO:0007669"/>
    <property type="project" value="UniProtKB-KW"/>
</dbReference>
<dbReference type="InParanoid" id="A0A0C2ZAZ8"/>
<dbReference type="AlphaFoldDB" id="A0A0C2ZAZ8"/>
<feature type="non-terminal residue" evidence="12">
    <location>
        <position position="1"/>
    </location>
</feature>
<keyword evidence="9" id="KW-0808">Transferase</keyword>
<feature type="non-terminal residue" evidence="12">
    <location>
        <position position="77"/>
    </location>
</feature>
<dbReference type="GO" id="GO:0015074">
    <property type="term" value="P:DNA integration"/>
    <property type="evidence" value="ECO:0007669"/>
    <property type="project" value="UniProtKB-KW"/>
</dbReference>
<evidence type="ECO:0000256" key="1">
    <source>
        <dbReference type="ARBA" id="ARBA00022695"/>
    </source>
</evidence>
<reference evidence="12 13" key="1">
    <citation type="submission" date="2014-04" db="EMBL/GenBank/DDBJ databases">
        <authorList>
            <consortium name="DOE Joint Genome Institute"/>
            <person name="Kuo A."/>
            <person name="Kohler A."/>
            <person name="Nagy L.G."/>
            <person name="Floudas D."/>
            <person name="Copeland A."/>
            <person name="Barry K.W."/>
            <person name="Cichocki N."/>
            <person name="Veneault-Fourrey C."/>
            <person name="LaButti K."/>
            <person name="Lindquist E.A."/>
            <person name="Lipzen A."/>
            <person name="Lundell T."/>
            <person name="Morin E."/>
            <person name="Murat C."/>
            <person name="Sun H."/>
            <person name="Tunlid A."/>
            <person name="Henrissat B."/>
            <person name="Grigoriev I.V."/>
            <person name="Hibbett D.S."/>
            <person name="Martin F."/>
            <person name="Nordberg H.P."/>
            <person name="Cantor M.N."/>
            <person name="Hua S.X."/>
        </authorList>
    </citation>
    <scope>NUCLEOTIDE SEQUENCE [LARGE SCALE GENOMIC DNA]</scope>
    <source>
        <strain evidence="12 13">Foug A</strain>
    </source>
</reference>
<dbReference type="GO" id="GO:0006310">
    <property type="term" value="P:DNA recombination"/>
    <property type="evidence" value="ECO:0007669"/>
    <property type="project" value="UniProtKB-KW"/>
</dbReference>
<dbReference type="OrthoDB" id="2667745at2759"/>
<sequence>LPRALWAEAVSHATYLKNRSPTLHGCKPNLSNLHCFGCKVFVRLENVGKLDAQAKEARFVGYDLQSKGYRIYWAETH</sequence>
<keyword evidence="2" id="KW-0540">Nuclease</keyword>
<dbReference type="GO" id="GO:0016787">
    <property type="term" value="F:hydrolase activity"/>
    <property type="evidence" value="ECO:0007669"/>
    <property type="project" value="UniProtKB-KW"/>
</dbReference>
<organism evidence="12 13">
    <name type="scientific">Scleroderma citrinum Foug A</name>
    <dbReference type="NCBI Taxonomy" id="1036808"/>
    <lineage>
        <taxon>Eukaryota</taxon>
        <taxon>Fungi</taxon>
        <taxon>Dikarya</taxon>
        <taxon>Basidiomycota</taxon>
        <taxon>Agaricomycotina</taxon>
        <taxon>Agaricomycetes</taxon>
        <taxon>Agaricomycetidae</taxon>
        <taxon>Boletales</taxon>
        <taxon>Sclerodermatineae</taxon>
        <taxon>Sclerodermataceae</taxon>
        <taxon>Scleroderma</taxon>
    </lineage>
</organism>
<evidence type="ECO:0000256" key="9">
    <source>
        <dbReference type="ARBA" id="ARBA00022932"/>
    </source>
</evidence>
<dbReference type="STRING" id="1036808.A0A0C2ZAZ8"/>
<dbReference type="InterPro" id="IPR057670">
    <property type="entry name" value="SH3_retrovirus"/>
</dbReference>
<keyword evidence="10" id="KW-0233">DNA recombination</keyword>
<evidence type="ECO:0000313" key="13">
    <source>
        <dbReference type="Proteomes" id="UP000053989"/>
    </source>
</evidence>
<keyword evidence="4" id="KW-0255">Endonuclease</keyword>
<dbReference type="GO" id="GO:0003887">
    <property type="term" value="F:DNA-directed DNA polymerase activity"/>
    <property type="evidence" value="ECO:0007669"/>
    <property type="project" value="UniProtKB-KW"/>
</dbReference>
<evidence type="ECO:0000256" key="2">
    <source>
        <dbReference type="ARBA" id="ARBA00022722"/>
    </source>
</evidence>
<evidence type="ECO:0000256" key="6">
    <source>
        <dbReference type="ARBA" id="ARBA00022842"/>
    </source>
</evidence>
<evidence type="ECO:0000256" key="5">
    <source>
        <dbReference type="ARBA" id="ARBA00022801"/>
    </source>
</evidence>
<dbReference type="PANTHER" id="PTHR42648:SF11">
    <property type="entry name" value="TRANSPOSON TY4-P GAG-POL POLYPROTEIN"/>
    <property type="match status" value="1"/>
</dbReference>
<evidence type="ECO:0000259" key="11">
    <source>
        <dbReference type="Pfam" id="PF25597"/>
    </source>
</evidence>
<dbReference type="InterPro" id="IPR039537">
    <property type="entry name" value="Retrotran_Ty1/copia-like"/>
</dbReference>
<dbReference type="Proteomes" id="UP000053989">
    <property type="component" value="Unassembled WGS sequence"/>
</dbReference>
<keyword evidence="3" id="KW-0479">Metal-binding</keyword>
<keyword evidence="6" id="KW-0460">Magnesium</keyword>
<evidence type="ECO:0000256" key="3">
    <source>
        <dbReference type="ARBA" id="ARBA00022723"/>
    </source>
</evidence>
<evidence type="ECO:0000256" key="4">
    <source>
        <dbReference type="ARBA" id="ARBA00022759"/>
    </source>
</evidence>
<dbReference type="GO" id="GO:0003964">
    <property type="term" value="F:RNA-directed DNA polymerase activity"/>
    <property type="evidence" value="ECO:0007669"/>
    <property type="project" value="UniProtKB-KW"/>
</dbReference>
<keyword evidence="13" id="KW-1185">Reference proteome</keyword>
<evidence type="ECO:0000256" key="10">
    <source>
        <dbReference type="ARBA" id="ARBA00023172"/>
    </source>
</evidence>
<feature type="domain" description="Retroviral polymerase SH3-like" evidence="11">
    <location>
        <begin position="38"/>
        <end position="77"/>
    </location>
</feature>
<evidence type="ECO:0000313" key="12">
    <source>
        <dbReference type="EMBL" id="KIM59038.1"/>
    </source>
</evidence>
<evidence type="ECO:0000256" key="7">
    <source>
        <dbReference type="ARBA" id="ARBA00022908"/>
    </source>
</evidence>
<dbReference type="Pfam" id="PF25597">
    <property type="entry name" value="SH3_retrovirus"/>
    <property type="match status" value="1"/>
</dbReference>
<evidence type="ECO:0000256" key="8">
    <source>
        <dbReference type="ARBA" id="ARBA00022918"/>
    </source>
</evidence>
<keyword evidence="7" id="KW-0229">DNA integration</keyword>
<name>A0A0C2ZAZ8_9AGAM</name>
<keyword evidence="5" id="KW-0378">Hydrolase</keyword>
<proteinExistence type="predicted"/>
<gene>
    <name evidence="12" type="ORF">SCLCIDRAFT_35950</name>
</gene>
<dbReference type="HOGENOM" id="CLU_085149_4_1_1"/>